<feature type="compositionally biased region" description="Acidic residues" evidence="3">
    <location>
        <begin position="753"/>
        <end position="766"/>
    </location>
</feature>
<dbReference type="Proteomes" id="UP001274830">
    <property type="component" value="Unassembled WGS sequence"/>
</dbReference>
<feature type="compositionally biased region" description="Basic and acidic residues" evidence="3">
    <location>
        <begin position="450"/>
        <end position="470"/>
    </location>
</feature>
<feature type="region of interest" description="Disordered" evidence="3">
    <location>
        <begin position="753"/>
        <end position="815"/>
    </location>
</feature>
<feature type="region of interest" description="Disordered" evidence="3">
    <location>
        <begin position="267"/>
        <end position="310"/>
    </location>
</feature>
<evidence type="ECO:0000313" key="6">
    <source>
        <dbReference type="Proteomes" id="UP001274830"/>
    </source>
</evidence>
<feature type="coiled-coil region" evidence="2">
    <location>
        <begin position="23"/>
        <end position="50"/>
    </location>
</feature>
<keyword evidence="2" id="KW-0175">Coiled coil</keyword>
<dbReference type="SMART" id="SM00582">
    <property type="entry name" value="RPR"/>
    <property type="match status" value="1"/>
</dbReference>
<keyword evidence="6" id="KW-1185">Reference proteome</keyword>
<feature type="compositionally biased region" description="Gly residues" evidence="3">
    <location>
        <begin position="71"/>
        <end position="88"/>
    </location>
</feature>
<feature type="region of interest" description="Disordered" evidence="3">
    <location>
        <begin position="67"/>
        <end position="174"/>
    </location>
</feature>
<feature type="compositionally biased region" description="Acidic residues" evidence="3">
    <location>
        <begin position="440"/>
        <end position="449"/>
    </location>
</feature>
<dbReference type="EMBL" id="JAUTXT010000002">
    <property type="protein sequence ID" value="KAK3679358.1"/>
    <property type="molecule type" value="Genomic_DNA"/>
</dbReference>
<feature type="region of interest" description="Disordered" evidence="3">
    <location>
        <begin position="438"/>
        <end position="470"/>
    </location>
</feature>
<comment type="caution">
    <text evidence="5">The sequence shown here is derived from an EMBL/GenBank/DDBJ whole genome shotgun (WGS) entry which is preliminary data.</text>
</comment>
<dbReference type="InterPro" id="IPR051485">
    <property type="entry name" value="SR-CTD_assoc_factor"/>
</dbReference>
<dbReference type="InterPro" id="IPR000061">
    <property type="entry name" value="Surp"/>
</dbReference>
<gene>
    <name evidence="5" type="ORF">LTR78_000919</name>
</gene>
<dbReference type="SUPFAM" id="SSF109905">
    <property type="entry name" value="Surp module (SWAP domain)"/>
    <property type="match status" value="1"/>
</dbReference>
<dbReference type="PANTHER" id="PTHR23140">
    <property type="entry name" value="RNA PROCESSING PROTEIN LD23810P"/>
    <property type="match status" value="1"/>
</dbReference>
<feature type="domain" description="CID" evidence="4">
    <location>
        <begin position="471"/>
        <end position="673"/>
    </location>
</feature>
<evidence type="ECO:0000256" key="3">
    <source>
        <dbReference type="SAM" id="MobiDB-lite"/>
    </source>
</evidence>
<proteinExistence type="predicted"/>
<dbReference type="GO" id="GO:0006396">
    <property type="term" value="P:RNA processing"/>
    <property type="evidence" value="ECO:0007669"/>
    <property type="project" value="InterPro"/>
</dbReference>
<dbReference type="InterPro" id="IPR035967">
    <property type="entry name" value="SWAP/Surp_sf"/>
</dbReference>
<dbReference type="InterPro" id="IPR006569">
    <property type="entry name" value="CID_dom"/>
</dbReference>
<evidence type="ECO:0000256" key="2">
    <source>
        <dbReference type="SAM" id="Coils"/>
    </source>
</evidence>
<keyword evidence="1" id="KW-0694">RNA-binding</keyword>
<dbReference type="InterPro" id="IPR008942">
    <property type="entry name" value="ENTH_VHS"/>
</dbReference>
<dbReference type="PROSITE" id="PS51391">
    <property type="entry name" value="CID"/>
    <property type="match status" value="1"/>
</dbReference>
<dbReference type="GO" id="GO:0003723">
    <property type="term" value="F:RNA binding"/>
    <property type="evidence" value="ECO:0007669"/>
    <property type="project" value="UniProtKB-KW"/>
</dbReference>
<accession>A0AAE1C5Y8</accession>
<feature type="region of interest" description="Disordered" evidence="3">
    <location>
        <begin position="537"/>
        <end position="576"/>
    </location>
</feature>
<dbReference type="Gene3D" id="1.25.40.90">
    <property type="match status" value="1"/>
</dbReference>
<dbReference type="Pfam" id="PF01805">
    <property type="entry name" value="Surp"/>
    <property type="match status" value="1"/>
</dbReference>
<reference evidence="5" key="1">
    <citation type="submission" date="2023-07" db="EMBL/GenBank/DDBJ databases">
        <title>Black Yeasts Isolated from many extreme environments.</title>
        <authorList>
            <person name="Coleine C."/>
            <person name="Stajich J.E."/>
            <person name="Selbmann L."/>
        </authorList>
    </citation>
    <scope>NUCLEOTIDE SEQUENCE</scope>
    <source>
        <strain evidence="5">CCFEE 5485</strain>
    </source>
</reference>
<dbReference type="PANTHER" id="PTHR23140:SF0">
    <property type="entry name" value="U2 SNRNP-ASSOCIATED SURP MOTIF-CONTAINING PROTEIN"/>
    <property type="match status" value="1"/>
</dbReference>
<organism evidence="5 6">
    <name type="scientific">Recurvomyces mirabilis</name>
    <dbReference type="NCBI Taxonomy" id="574656"/>
    <lineage>
        <taxon>Eukaryota</taxon>
        <taxon>Fungi</taxon>
        <taxon>Dikarya</taxon>
        <taxon>Ascomycota</taxon>
        <taxon>Pezizomycotina</taxon>
        <taxon>Dothideomycetes</taxon>
        <taxon>Dothideomycetidae</taxon>
        <taxon>Mycosphaerellales</taxon>
        <taxon>Teratosphaeriaceae</taxon>
        <taxon>Recurvomyces</taxon>
    </lineage>
</organism>
<evidence type="ECO:0000256" key="1">
    <source>
        <dbReference type="ARBA" id="ARBA00022884"/>
    </source>
</evidence>
<evidence type="ECO:0000313" key="5">
    <source>
        <dbReference type="EMBL" id="KAK3679358.1"/>
    </source>
</evidence>
<dbReference type="GO" id="GO:0005634">
    <property type="term" value="C:nucleus"/>
    <property type="evidence" value="ECO:0007669"/>
    <property type="project" value="TreeGrafter"/>
</dbReference>
<protein>
    <recommendedName>
        <fullName evidence="4">CID domain-containing protein</fullName>
    </recommendedName>
</protein>
<evidence type="ECO:0000259" key="4">
    <source>
        <dbReference type="PROSITE" id="PS51391"/>
    </source>
</evidence>
<feature type="compositionally biased region" description="Basic and acidic residues" evidence="3">
    <location>
        <begin position="120"/>
        <end position="132"/>
    </location>
</feature>
<name>A0AAE1C5Y8_9PEZI</name>
<feature type="compositionally biased region" description="Acidic residues" evidence="3">
    <location>
        <begin position="540"/>
        <end position="554"/>
    </location>
</feature>
<sequence length="815" mass="88841">MADGEKVKEFPDVSNKLAAPKKLSQFERERQAAEVKRKQAEEENAAALRVFEDSFGHEEDDDLAAAVAGRGPAGGPRGAALGYGGAGRDYGMSQPPPRGGLGSLGPAPGVIPPNLKRKRALDEMREAQEARQEQAVLGYQESRSGGRHAQQSTPQDDDREDEAPRPTVHLGQLPPSIVEGDIKALLNGHLEVHSVQFLPPAGPSTAAKRSLSAVVALVAETSTGQIDTTVTALKDKYLGFGFYLTISRHLSSTALHPSMVNINSAVSDEPFGAEKPKEPPRPSMRNAPPPMDHRGFAPPSSYDTSPRGGYGAVQQPEALVNVHAPLDIATIRAIHIMVERLTTEPDPERALQLEALLMSMPEVQRDERFAFLYDSRSAAGVYYRYLLWGPDSRGEQKRHAKGLERVHDDMILDWAPPHGEVPFMDLTALADVVTDMDYASSDEESDDEGGERKFNGARDGPALDKNEKAHLSPVKRARLVHLLSRLPTSNARLRKGDVARVTNFAINHAGQGAEEIVNLLLLNVKKPLCFSLAAKYEDSSSQEEEEEDDYEPDSDLPTIGVSSPQPPRDTKKEQEDPSNAKLIALYLISDILSASSTAGARNAWKYRQLFESGFKAQKTFEHLGKLDKDLAWGRLKAEQWKRRVGAIFQIWEGWSVFSGGVQEGLRKGFLEPPLSEEELKAEREAKEAEERRKTEVKWAGKFRRVERGSPAGSRSPAVKAIVPAAVAEDVDGQGMDDVDGAPMEELIGAQMDVGEDLDGAPLDDVDGAPMQLDAPTAPAPAQPAEDDPKAESTAAKPSGTKRRMRAEDMFASDEE</sequence>
<dbReference type="AlphaFoldDB" id="A0AAE1C5Y8"/>